<dbReference type="InterPro" id="IPR001296">
    <property type="entry name" value="Glyco_trans_1"/>
</dbReference>
<feature type="domain" description="Glucosyltransferase 3-like C-terminal" evidence="3">
    <location>
        <begin position="246"/>
        <end position="348"/>
    </location>
</feature>
<evidence type="ECO:0000259" key="2">
    <source>
        <dbReference type="Pfam" id="PF00534"/>
    </source>
</evidence>
<keyword evidence="5" id="KW-1185">Reference proteome</keyword>
<dbReference type="STRING" id="756499.Desde_3839"/>
<reference evidence="4 5" key="2">
    <citation type="journal article" date="2015" name="J. Bacteriol.">
        <title>Genomic, proteomic, and biochemical analysis of the organohalide respiratory pathway in Desulfitobacterium dehalogenans.</title>
        <authorList>
            <person name="Kruse T."/>
            <person name="van de Pas B.A."/>
            <person name="Atteia A."/>
            <person name="Krab K."/>
            <person name="Hagen W.R."/>
            <person name="Goodwin L."/>
            <person name="Chain P."/>
            <person name="Boeren S."/>
            <person name="Maphosa F."/>
            <person name="Schraa G."/>
            <person name="de Vos W.M."/>
            <person name="van der Oost J."/>
            <person name="Smidt H."/>
            <person name="Stams A.J."/>
        </authorList>
    </citation>
    <scope>NUCLEOTIDE SEQUENCE [LARGE SCALE GENOMIC DNA]</scope>
    <source>
        <strain evidence="5">ATCC 51507 / DSM 9161 / JW/IU-DC1</strain>
    </source>
</reference>
<reference evidence="5" key="1">
    <citation type="submission" date="2012-06" db="EMBL/GenBank/DDBJ databases">
        <title>Complete sequence of Desulfitobacterium dehalogenans ATCC 51507.</title>
        <authorList>
            <person name="Lucas S."/>
            <person name="Han J."/>
            <person name="Lapidus A."/>
            <person name="Cheng J.-F."/>
            <person name="Goodwin L."/>
            <person name="Pitluck S."/>
            <person name="Peters L."/>
            <person name="Ovchinnikova G."/>
            <person name="Teshima H."/>
            <person name="Detter J.C."/>
            <person name="Han C."/>
            <person name="Tapia R."/>
            <person name="Land M."/>
            <person name="Hauser L."/>
            <person name="Kyrpides N."/>
            <person name="Ivanova N."/>
            <person name="Pagani I."/>
            <person name="Kruse T."/>
            <person name="de Vos W.M."/>
            <person name="Smidt H."/>
            <person name="Woyke T."/>
        </authorList>
    </citation>
    <scope>NUCLEOTIDE SEQUENCE [LARGE SCALE GENOMIC DNA]</scope>
    <source>
        <strain evidence="5">ATCC 51507 / DSM 9161 / JW/IU-DC1</strain>
    </source>
</reference>
<evidence type="ECO:0000313" key="4">
    <source>
        <dbReference type="EMBL" id="AFM02106.1"/>
    </source>
</evidence>
<dbReference type="GO" id="GO:0016757">
    <property type="term" value="F:glycosyltransferase activity"/>
    <property type="evidence" value="ECO:0007669"/>
    <property type="project" value="InterPro"/>
</dbReference>
<feature type="domain" description="Glycosyl transferase family 1" evidence="2">
    <location>
        <begin position="633"/>
        <end position="788"/>
    </location>
</feature>
<dbReference type="PANTHER" id="PTHR46401:SF2">
    <property type="entry name" value="GLYCOSYLTRANSFERASE WBBK-RELATED"/>
    <property type="match status" value="1"/>
</dbReference>
<dbReference type="eggNOG" id="COG0438">
    <property type="taxonomic scope" value="Bacteria"/>
</dbReference>
<dbReference type="Gene3D" id="3.40.50.2000">
    <property type="entry name" value="Glycogen Phosphorylase B"/>
    <property type="match status" value="3"/>
</dbReference>
<organism evidence="4 5">
    <name type="scientific">Desulfitobacterium dehalogenans (strain ATCC 51507 / DSM 9161 / JW/IU-DC1)</name>
    <dbReference type="NCBI Taxonomy" id="756499"/>
    <lineage>
        <taxon>Bacteria</taxon>
        <taxon>Bacillati</taxon>
        <taxon>Bacillota</taxon>
        <taxon>Clostridia</taxon>
        <taxon>Eubacteriales</taxon>
        <taxon>Desulfitobacteriaceae</taxon>
        <taxon>Desulfitobacterium</taxon>
    </lineage>
</organism>
<dbReference type="RefSeq" id="WP_014795578.1">
    <property type="nucleotide sequence ID" value="NC_018017.1"/>
</dbReference>
<dbReference type="KEGG" id="ddh:Desde_3839"/>
<name>I4ADS1_DESDJ</name>
<proteinExistence type="predicted"/>
<dbReference type="AlphaFoldDB" id="I4ADS1"/>
<dbReference type="EMBL" id="CP003348">
    <property type="protein sequence ID" value="AFM02106.1"/>
    <property type="molecule type" value="Genomic_DNA"/>
</dbReference>
<dbReference type="HOGENOM" id="CLU_343489_0_0_9"/>
<evidence type="ECO:0000313" key="5">
    <source>
        <dbReference type="Proteomes" id="UP000006053"/>
    </source>
</evidence>
<dbReference type="PANTHER" id="PTHR46401">
    <property type="entry name" value="GLYCOSYLTRANSFERASE WBBK-RELATED"/>
    <property type="match status" value="1"/>
</dbReference>
<dbReference type="InterPro" id="IPR058592">
    <property type="entry name" value="Gtf3_C"/>
</dbReference>
<protein>
    <submittedName>
        <fullName evidence="4">Glycosyltransferase</fullName>
    </submittedName>
</protein>
<dbReference type="Pfam" id="PF26337">
    <property type="entry name" value="Gtf3_C"/>
    <property type="match status" value="1"/>
</dbReference>
<dbReference type="Proteomes" id="UP000006053">
    <property type="component" value="Chromosome"/>
</dbReference>
<accession>I4ADS1</accession>
<dbReference type="GO" id="GO:0009103">
    <property type="term" value="P:lipopolysaccharide biosynthetic process"/>
    <property type="evidence" value="ECO:0007669"/>
    <property type="project" value="TreeGrafter"/>
</dbReference>
<dbReference type="Pfam" id="PF00534">
    <property type="entry name" value="Glycos_transf_1"/>
    <property type="match status" value="1"/>
</dbReference>
<gene>
    <name evidence="4" type="ordered locus">Desde_3839</name>
</gene>
<dbReference type="OrthoDB" id="9768685at2"/>
<dbReference type="SUPFAM" id="SSF53756">
    <property type="entry name" value="UDP-Glycosyltransferase/glycogen phosphorylase"/>
    <property type="match status" value="2"/>
</dbReference>
<sequence length="824" mass="93819">MKIMLFTDIPPCKNYTAGIVLDILCGFLLDAGHQLCCFVVKNPGVDARIPSDKLDRMDFVIVDKPREDWGNTSSDPEVSRQGNSHVTHFELPPIAERAANFAKAQGVELIWSVIQGQVMIQLAQPVSKLSGIPYVFQTWDPPEWWLSANKVDPETSCITMEAFANAIRDSECFIAASWAMGEAYQQRYGCKKSIPVILGFTPEKVVPAGMKKKDDFVIALSGQIYATAEYEALVEGLNRLRWSYQGKKIVLRLYGRYFHLHFQKGTNIEVRGWMEQDELLPELADTDLLYCPYWFSEDFREASSLSFPSKLSTYLKTGVPVLMHGPEYASPRRFLERYDAGYICTTLDPDGIAEQIRTIMDAGDRDLVAQRGYQAFLDNLTLDIMRRNFFEALGLVSAAPEFHVLFSRKRLSSVVHVNNIDLLGNRFNGYDMMQVINRLPGISCRQFVMEKESENNNVISLCDRPADVWLRNRIRLSEKTLSLRGVLYPFLYKMMDHSAFQDADIVHYHLMHNDMGALPIWTEITAKKPSVLTVHDAWLLSGHCIYSMGCDKWLTGCGGCEKLDINFSMENDNTALMWKLKKLTMEKADLDIVVASDYMLDLVKRSPITRHFKHIHKIPFGINTDLFSPVDNKENLQKMFGVKKDHFVISFREDTSPYKGLECIKKALRRLKPQKPITLLTVGNKNLLAEFKSQYQIIEYGWLKDDSLMAQIYKASDLFLMPSEAEAFGMMAIEAMASGIPIVVCDGTSLPGVAFAPECGISIPQGDSDALCRNIERLIASPQECEERGMLGRKLALEYYRFEDYVERHLNLYEEILERKSMKQ</sequence>
<keyword evidence="1 4" id="KW-0808">Transferase</keyword>
<evidence type="ECO:0000259" key="3">
    <source>
        <dbReference type="Pfam" id="PF26337"/>
    </source>
</evidence>
<evidence type="ECO:0000256" key="1">
    <source>
        <dbReference type="ARBA" id="ARBA00022679"/>
    </source>
</evidence>